<evidence type="ECO:0000313" key="1">
    <source>
        <dbReference type="EMBL" id="KAF2254251.1"/>
    </source>
</evidence>
<gene>
    <name evidence="1" type="ORF">BU26DRAFT_558955</name>
</gene>
<evidence type="ECO:0000313" key="2">
    <source>
        <dbReference type="Proteomes" id="UP000800094"/>
    </source>
</evidence>
<dbReference type="Proteomes" id="UP000800094">
    <property type="component" value="Unassembled WGS sequence"/>
</dbReference>
<name>A0A6A6IUL2_9PLEO</name>
<organism evidence="1 2">
    <name type="scientific">Trematosphaeria pertusa</name>
    <dbReference type="NCBI Taxonomy" id="390896"/>
    <lineage>
        <taxon>Eukaryota</taxon>
        <taxon>Fungi</taxon>
        <taxon>Dikarya</taxon>
        <taxon>Ascomycota</taxon>
        <taxon>Pezizomycotina</taxon>
        <taxon>Dothideomycetes</taxon>
        <taxon>Pleosporomycetidae</taxon>
        <taxon>Pleosporales</taxon>
        <taxon>Massarineae</taxon>
        <taxon>Trematosphaeriaceae</taxon>
        <taxon>Trematosphaeria</taxon>
    </lineage>
</organism>
<proteinExistence type="predicted"/>
<dbReference type="EMBL" id="ML987190">
    <property type="protein sequence ID" value="KAF2254251.1"/>
    <property type="molecule type" value="Genomic_DNA"/>
</dbReference>
<sequence length="416" mass="48163">MSQSAPRRVPSIVEISHLIFDSRISAAQSAEANQETDQKPEDYQDWKPHLEASYLKIFKKIDEERGFFYEGFKQVAPAAITTCPQNESEWVACWTAFRELCSEYFKPRLEEEWNASEWVACWTAFWELCSEYFKPRLEEQKEPSGMKALLAKWCSGRKALLAKWCEMENENQMREGLKPKRPQEMRRDLFIDTIKKAFEKKLFEWGCLSWLFDEYIFFTLPRSKDLQYRIAFHEDNLYETADYAFDAPDDGLPPAAKVWLAPADGDHSQNTHDRMIFDRDIFALKKINGPSDSTLFGLQLGYIEVRPTDDNVFSPTKDSEEVHTEWSPTGIIVFLKINPDTTKSDGLFCIDLSAICDYKEGGDNTRAMLGLCEPRDESDGHNTGAGLPHDHEEGHVGTYKAYRVFTDDERIWVEEQ</sequence>
<reference evidence="1" key="1">
    <citation type="journal article" date="2020" name="Stud. Mycol.">
        <title>101 Dothideomycetes genomes: a test case for predicting lifestyles and emergence of pathogens.</title>
        <authorList>
            <person name="Haridas S."/>
            <person name="Albert R."/>
            <person name="Binder M."/>
            <person name="Bloem J."/>
            <person name="Labutti K."/>
            <person name="Salamov A."/>
            <person name="Andreopoulos B."/>
            <person name="Baker S."/>
            <person name="Barry K."/>
            <person name="Bills G."/>
            <person name="Bluhm B."/>
            <person name="Cannon C."/>
            <person name="Castanera R."/>
            <person name="Culley D."/>
            <person name="Daum C."/>
            <person name="Ezra D."/>
            <person name="Gonzalez J."/>
            <person name="Henrissat B."/>
            <person name="Kuo A."/>
            <person name="Liang C."/>
            <person name="Lipzen A."/>
            <person name="Lutzoni F."/>
            <person name="Magnuson J."/>
            <person name="Mondo S."/>
            <person name="Nolan M."/>
            <person name="Ohm R."/>
            <person name="Pangilinan J."/>
            <person name="Park H.-J."/>
            <person name="Ramirez L."/>
            <person name="Alfaro M."/>
            <person name="Sun H."/>
            <person name="Tritt A."/>
            <person name="Yoshinaga Y."/>
            <person name="Zwiers L.-H."/>
            <person name="Turgeon B."/>
            <person name="Goodwin S."/>
            <person name="Spatafora J."/>
            <person name="Crous P."/>
            <person name="Grigoriev I."/>
        </authorList>
    </citation>
    <scope>NUCLEOTIDE SEQUENCE</scope>
    <source>
        <strain evidence="1">CBS 122368</strain>
    </source>
</reference>
<keyword evidence="2" id="KW-1185">Reference proteome</keyword>
<dbReference type="RefSeq" id="XP_033689255.1">
    <property type="nucleotide sequence ID" value="XM_033832629.1"/>
</dbReference>
<dbReference type="AlphaFoldDB" id="A0A6A6IUL2"/>
<protein>
    <submittedName>
        <fullName evidence="1">Uncharacterized protein</fullName>
    </submittedName>
</protein>
<dbReference type="GeneID" id="54585959"/>
<accession>A0A6A6IUL2</accession>